<dbReference type="InterPro" id="IPR000805">
    <property type="entry name" value="Glyco_hydro_26"/>
</dbReference>
<evidence type="ECO:0000259" key="5">
    <source>
        <dbReference type="PROSITE" id="PS51764"/>
    </source>
</evidence>
<dbReference type="Gene3D" id="3.20.20.80">
    <property type="entry name" value="Glycosidases"/>
    <property type="match status" value="1"/>
</dbReference>
<evidence type="ECO:0000256" key="1">
    <source>
        <dbReference type="ARBA" id="ARBA00007754"/>
    </source>
</evidence>
<evidence type="ECO:0000256" key="4">
    <source>
        <dbReference type="PROSITE-ProRule" id="PRU01100"/>
    </source>
</evidence>
<dbReference type="Pfam" id="PF02156">
    <property type="entry name" value="Glyco_hydro_26"/>
    <property type="match status" value="1"/>
</dbReference>
<evidence type="ECO:0000313" key="7">
    <source>
        <dbReference type="Proteomes" id="UP001347146"/>
    </source>
</evidence>
<keyword evidence="7" id="KW-1185">Reference proteome</keyword>
<dbReference type="RefSeq" id="WP_330433074.1">
    <property type="nucleotide sequence ID" value="NZ_JAZDUF010000003.1"/>
</dbReference>
<name>A0ABU7ME23_9ACTN</name>
<dbReference type="PANTHER" id="PTHR40079:SF4">
    <property type="entry name" value="GH26 DOMAIN-CONTAINING PROTEIN-RELATED"/>
    <property type="match status" value="1"/>
</dbReference>
<comment type="similarity">
    <text evidence="1 4">Belongs to the glycosyl hydrolase 26 family.</text>
</comment>
<comment type="caution">
    <text evidence="6">The sequence shown here is derived from an EMBL/GenBank/DDBJ whole genome shotgun (WGS) entry which is preliminary data.</text>
</comment>
<feature type="active site" description="Proton donor" evidence="4">
    <location>
        <position position="159"/>
    </location>
</feature>
<evidence type="ECO:0000256" key="3">
    <source>
        <dbReference type="ARBA" id="ARBA00023295"/>
    </source>
</evidence>
<keyword evidence="2 4" id="KW-0378">Hydrolase</keyword>
<organism evidence="6 7">
    <name type="scientific">Gordonia sesuvii</name>
    <dbReference type="NCBI Taxonomy" id="3116777"/>
    <lineage>
        <taxon>Bacteria</taxon>
        <taxon>Bacillati</taxon>
        <taxon>Actinomycetota</taxon>
        <taxon>Actinomycetes</taxon>
        <taxon>Mycobacteriales</taxon>
        <taxon>Gordoniaceae</taxon>
        <taxon>Gordonia</taxon>
    </lineage>
</organism>
<dbReference type="EMBL" id="JAZDUF010000003">
    <property type="protein sequence ID" value="MEE3851366.1"/>
    <property type="molecule type" value="Genomic_DNA"/>
</dbReference>
<dbReference type="GO" id="GO:0016787">
    <property type="term" value="F:hydrolase activity"/>
    <property type="evidence" value="ECO:0007669"/>
    <property type="project" value="UniProtKB-KW"/>
</dbReference>
<reference evidence="6 7" key="1">
    <citation type="submission" date="2024-01" db="EMBL/GenBank/DDBJ databases">
        <title>Draft genome sequence of Gordonia sp. LSe1-13.</title>
        <authorList>
            <person name="Suphannarot A."/>
            <person name="Mingma R."/>
        </authorList>
    </citation>
    <scope>NUCLEOTIDE SEQUENCE [LARGE SCALE GENOMIC DNA]</scope>
    <source>
        <strain evidence="6 7">LSe1-13</strain>
    </source>
</reference>
<evidence type="ECO:0000313" key="6">
    <source>
        <dbReference type="EMBL" id="MEE3851366.1"/>
    </source>
</evidence>
<dbReference type="InterPro" id="IPR006311">
    <property type="entry name" value="TAT_signal"/>
</dbReference>
<dbReference type="SUPFAM" id="SSF51445">
    <property type="entry name" value="(Trans)glycosidases"/>
    <property type="match status" value="1"/>
</dbReference>
<feature type="domain" description="GH26" evidence="5">
    <location>
        <begin position="25"/>
        <end position="327"/>
    </location>
</feature>
<proteinExistence type="inferred from homology"/>
<accession>A0ABU7ME23</accession>
<dbReference type="InterPro" id="IPR022790">
    <property type="entry name" value="GH26_dom"/>
</dbReference>
<keyword evidence="3 4" id="KW-0326">Glycosidase</keyword>
<dbReference type="Proteomes" id="UP001347146">
    <property type="component" value="Unassembled WGS sequence"/>
</dbReference>
<dbReference type="PROSITE" id="PS51764">
    <property type="entry name" value="GH26"/>
    <property type="match status" value="1"/>
</dbReference>
<feature type="active site" description="Nucleophile" evidence="4">
    <location>
        <position position="269"/>
    </location>
</feature>
<gene>
    <name evidence="6" type="ORF">VZC37_13555</name>
</gene>
<dbReference type="PROSITE" id="PS51318">
    <property type="entry name" value="TAT"/>
    <property type="match status" value="1"/>
</dbReference>
<dbReference type="PANTHER" id="PTHR40079">
    <property type="entry name" value="MANNAN ENDO-1,4-BETA-MANNOSIDASE E-RELATED"/>
    <property type="match status" value="1"/>
</dbReference>
<dbReference type="InterPro" id="IPR017853">
    <property type="entry name" value="GH"/>
</dbReference>
<protein>
    <submittedName>
        <fullName evidence="6">Glycosyl hydrolase</fullName>
    </submittedName>
</protein>
<sequence length="334" mass="36390">MSSAQTGLASPRGWTRRQALRTMLLAAAALPLAACGSSTSEDAGPRRTWGAYIPSVTPASETSPSPIDQLAALAGATPAYLHRFAAIGDSAPTTDLDAIVDAGATPLLTLEPWRPDGGIVQPRYALSRIAAGDFNADFRRWATQLADWGRPLLLRFAQEMNGTWYPWSIGVSGNSAADYRNAWSQMRTIFDDEGVENVSFVWAPNALTVATTDFGDAYPGTDQVDYLAVDGYNWGDTPGHHWQPAADLFSPSLARLRELDADRPLLITEVGCADGPTPEMKADWIRDFFAAVDAEPRLEAFLWFQTDKERDWRFNTTPDSTQAFRRGVSSLATG</sequence>
<evidence type="ECO:0000256" key="2">
    <source>
        <dbReference type="ARBA" id="ARBA00022801"/>
    </source>
</evidence>